<evidence type="ECO:0000313" key="2">
    <source>
        <dbReference type="Proteomes" id="UP001148786"/>
    </source>
</evidence>
<dbReference type="AlphaFoldDB" id="A0A9W8TFJ0"/>
<evidence type="ECO:0000313" key="1">
    <source>
        <dbReference type="EMBL" id="KAJ3516228.1"/>
    </source>
</evidence>
<name>A0A9W8TFJ0_9AGAR</name>
<gene>
    <name evidence="1" type="ORF">NLJ89_g1251</name>
</gene>
<keyword evidence="2" id="KW-1185">Reference proteome</keyword>
<accession>A0A9W8TFJ0</accession>
<reference evidence="1" key="1">
    <citation type="submission" date="2022-07" db="EMBL/GenBank/DDBJ databases">
        <title>Genome Sequence of Agrocybe chaxingu.</title>
        <authorList>
            <person name="Buettner E."/>
        </authorList>
    </citation>
    <scope>NUCLEOTIDE SEQUENCE</scope>
    <source>
        <strain evidence="1">MP-N11</strain>
    </source>
</reference>
<evidence type="ECO:0008006" key="3">
    <source>
        <dbReference type="Google" id="ProtNLM"/>
    </source>
</evidence>
<organism evidence="1 2">
    <name type="scientific">Agrocybe chaxingu</name>
    <dbReference type="NCBI Taxonomy" id="84603"/>
    <lineage>
        <taxon>Eukaryota</taxon>
        <taxon>Fungi</taxon>
        <taxon>Dikarya</taxon>
        <taxon>Basidiomycota</taxon>
        <taxon>Agaricomycotina</taxon>
        <taxon>Agaricomycetes</taxon>
        <taxon>Agaricomycetidae</taxon>
        <taxon>Agaricales</taxon>
        <taxon>Agaricineae</taxon>
        <taxon>Strophariaceae</taxon>
        <taxon>Agrocybe</taxon>
    </lineage>
</organism>
<proteinExistence type="predicted"/>
<dbReference type="Proteomes" id="UP001148786">
    <property type="component" value="Unassembled WGS sequence"/>
</dbReference>
<comment type="caution">
    <text evidence="1">The sequence shown here is derived from an EMBL/GenBank/DDBJ whole genome shotgun (WGS) entry which is preliminary data.</text>
</comment>
<dbReference type="EMBL" id="JANKHO010000062">
    <property type="protein sequence ID" value="KAJ3516228.1"/>
    <property type="molecule type" value="Genomic_DNA"/>
</dbReference>
<dbReference type="OrthoDB" id="5595695at2759"/>
<sequence length="662" mass="73684">MRSSTANEVRVALNVKVTIGVLTGQLATSKSVKARCKCNKGPFRFLPAPYDSLLPLIPSGPFSQRSLVATGRHCTDNAQTMGSSILITDIPQELLQKIALYATLGSLLGPPKELYNLLLTCRLFRDALSFQNASELYAFVFAQKFDARAPSLRLGAATVREQAPLEMRRRFEFIRIFRQRKIHHPDLTQALWTAYTMVEDSDTSQKNMKQLLRAGMVDFLDLYLRERLYEGATESNDGWPVLNEQNSLAIALSWTLSSQSSVNREDRTTSDSMRDLLRPIVFAAFRYSIFPMTEDAFGFGGTFEPAQVPTVMKTAAAMSVASPISESSQIEFSSSIATTAQNQKPFPLSVLAPCEVAYFGDITLKARLPPAALFASLLYFTRMESITPFSVPPHISCATRAEAQACGYNGVCLEDYEHFYRNCRTKFADFPALDVGVQSAAMAKEEGPIFQPVPYQLGVLSGRWQGSQLMPFVQEYKSWTESPSLPKKFDAECRSPLYLTIEEHYCDDIRAAVPHDDPTNGMKNAWLPHNLQATVRDGRMEFSDVEGTFHTTYKTYTRGSASAGGRDPQRQVVDVIITGKYARWGGGTVILGRVRMQDGLMVLVKSLPDNPDEGAMRTLLRGYVTSSQNLVGRVKGSWTSSESYYEGVFSLGKDHNTSRPYH</sequence>
<protein>
    <recommendedName>
        <fullName evidence="3">F-box domain-containing protein</fullName>
    </recommendedName>
</protein>